<dbReference type="STRING" id="1807.MOBUDSM44075_04918"/>
<sequence>MRRGSRAPAALAADVLCVVVFCAIGRRSHAEGLTVAGVAQTAWPFLAGTALGWVLARAWRRPVALLPTGVAVWVATVVVGMVLRKVSGQGTATSFIVVATLTTAALLLGWRAIARSLL</sequence>
<evidence type="ECO:0000313" key="2">
    <source>
        <dbReference type="EMBL" id="KKE98474.1"/>
    </source>
</evidence>
<protein>
    <submittedName>
        <fullName evidence="4">DUF3054 domain-containing protein</fullName>
    </submittedName>
    <submittedName>
        <fullName evidence="2">Membrane protein</fullName>
    </submittedName>
</protein>
<dbReference type="AlphaFoldDB" id="A0A0J6VIS8"/>
<reference evidence="2 5" key="2">
    <citation type="submission" date="2015-04" db="EMBL/GenBank/DDBJ databases">
        <title>Genome sequence of Mycobacterium obuense UC1.</title>
        <authorList>
            <person name="Greninger A.L."/>
            <person name="Cunningham G."/>
            <person name="Chiu C.Y."/>
            <person name="Miller S."/>
        </authorList>
    </citation>
    <scope>NUCLEOTIDE SEQUENCE [LARGE SCALE GENOMIC DNA]</scope>
    <source>
        <strain evidence="2 5">UC1</strain>
    </source>
</reference>
<dbReference type="OrthoDB" id="3698172at2"/>
<dbReference type="Proteomes" id="UP000036313">
    <property type="component" value="Unassembled WGS sequence"/>
</dbReference>
<dbReference type="Proteomes" id="UP000034150">
    <property type="component" value="Unassembled WGS sequence"/>
</dbReference>
<evidence type="ECO:0000313" key="7">
    <source>
        <dbReference type="Proteomes" id="UP000294952"/>
    </source>
</evidence>
<organism evidence="3 6">
    <name type="scientific">Mycolicibacterium obuense</name>
    <dbReference type="NCBI Taxonomy" id="1807"/>
    <lineage>
        <taxon>Bacteria</taxon>
        <taxon>Bacillati</taxon>
        <taxon>Actinomycetota</taxon>
        <taxon>Actinomycetes</taxon>
        <taxon>Mycobacteriales</taxon>
        <taxon>Mycobacteriaceae</taxon>
        <taxon>Mycolicibacterium</taxon>
    </lineage>
</organism>
<comment type="caution">
    <text evidence="3">The sequence shown here is derived from an EMBL/GenBank/DDBJ whole genome shotgun (WGS) entry which is preliminary data.</text>
</comment>
<name>A0A0J6VIS8_9MYCO</name>
<dbReference type="EMBL" id="JYNU01000057">
    <property type="protein sequence ID" value="KMO69492.1"/>
    <property type="molecule type" value="Genomic_DNA"/>
</dbReference>
<reference evidence="3 6" key="1">
    <citation type="journal article" date="2015" name="Genome Biol. Evol.">
        <title>Characterization of Three Mycobacterium spp. with Potential Use in Bioremediation by Genome Sequencing and Comparative Genomics.</title>
        <authorList>
            <person name="Das S."/>
            <person name="Pettersson B.M."/>
            <person name="Behra P.R."/>
            <person name="Ramesh M."/>
            <person name="Dasgupta S."/>
            <person name="Bhattacharya A."/>
            <person name="Kirsebom L.A."/>
        </authorList>
    </citation>
    <scope>NUCLEOTIDE SEQUENCE [LARGE SCALE GENOMIC DNA]</scope>
    <source>
        <strain evidence="3 6">DSM 44075</strain>
    </source>
</reference>
<keyword evidence="1" id="KW-0472">Membrane</keyword>
<dbReference type="EMBL" id="SDLP01000001">
    <property type="protein sequence ID" value="TDL11998.1"/>
    <property type="molecule type" value="Genomic_DNA"/>
</dbReference>
<evidence type="ECO:0000313" key="5">
    <source>
        <dbReference type="Proteomes" id="UP000034150"/>
    </source>
</evidence>
<feature type="transmembrane region" description="Helical" evidence="1">
    <location>
        <begin position="32"/>
        <end position="56"/>
    </location>
</feature>
<feature type="transmembrane region" description="Helical" evidence="1">
    <location>
        <begin position="63"/>
        <end position="83"/>
    </location>
</feature>
<evidence type="ECO:0000313" key="4">
    <source>
        <dbReference type="EMBL" id="TDL11998.1"/>
    </source>
</evidence>
<proteinExistence type="predicted"/>
<evidence type="ECO:0000313" key="6">
    <source>
        <dbReference type="Proteomes" id="UP000036313"/>
    </source>
</evidence>
<keyword evidence="1" id="KW-1133">Transmembrane helix</keyword>
<keyword evidence="1" id="KW-0812">Transmembrane</keyword>
<keyword evidence="5" id="KW-1185">Reference proteome</keyword>
<evidence type="ECO:0000256" key="1">
    <source>
        <dbReference type="SAM" id="Phobius"/>
    </source>
</evidence>
<dbReference type="RefSeq" id="WP_046366564.1">
    <property type="nucleotide sequence ID" value="NZ_CALTXN010000002.1"/>
</dbReference>
<evidence type="ECO:0000313" key="3">
    <source>
        <dbReference type="EMBL" id="KMO69492.1"/>
    </source>
</evidence>
<dbReference type="Pfam" id="PF11255">
    <property type="entry name" value="DUF3054"/>
    <property type="match status" value="1"/>
</dbReference>
<dbReference type="EMBL" id="LAUZ02000100">
    <property type="protein sequence ID" value="KKE98474.1"/>
    <property type="molecule type" value="Genomic_DNA"/>
</dbReference>
<feature type="transmembrane region" description="Helical" evidence="1">
    <location>
        <begin position="95"/>
        <end position="113"/>
    </location>
</feature>
<reference evidence="4 7" key="3">
    <citation type="submission" date="2019-01" db="EMBL/GenBank/DDBJ databases">
        <title>High-quality-draft genome sequences of five non-tuberculosis mycobacteriaceae isolated from a nosocomial environment.</title>
        <authorList>
            <person name="Tiago I."/>
            <person name="Alarico S."/>
            <person name="Pereira S.G."/>
            <person name="Coelho C."/>
            <person name="Maranha A."/>
            <person name="Empadinhas N."/>
        </authorList>
    </citation>
    <scope>NUCLEOTIDE SEQUENCE [LARGE SCALE GENOMIC DNA]</scope>
    <source>
        <strain evidence="4 7">22DIII</strain>
    </source>
</reference>
<gene>
    <name evidence="4" type="ORF">EUA04_03190</name>
    <name evidence="3" type="ORF">MOBUDSM44075_04918</name>
    <name evidence="2" type="ORF">WN67_29070</name>
</gene>
<dbReference type="Proteomes" id="UP000294952">
    <property type="component" value="Unassembled WGS sequence"/>
</dbReference>
<dbReference type="InterPro" id="IPR021414">
    <property type="entry name" value="DUF3054"/>
</dbReference>
<dbReference type="PATRIC" id="fig|1807.13.peg.5380"/>
<accession>A0A0J6VIS8</accession>